<evidence type="ECO:0000313" key="4">
    <source>
        <dbReference type="EMBL" id="KAK3782577.1"/>
    </source>
</evidence>
<gene>
    <name evidence="4" type="ORF">RRG08_028072</name>
</gene>
<dbReference type="AlphaFoldDB" id="A0AAE1A9F8"/>
<dbReference type="Proteomes" id="UP001283361">
    <property type="component" value="Unassembled WGS sequence"/>
</dbReference>
<evidence type="ECO:0000313" key="5">
    <source>
        <dbReference type="Proteomes" id="UP001283361"/>
    </source>
</evidence>
<sequence>MWYLRSSCLDSLGTTDAKKGVQSPPRIDFGSVVLGKTKVRTLLICNPHDYEQDVIVERFPYKKKFLIEEEGSRIFSPEKGASNSRLCSQVTANASDVVQTPETKI</sequence>
<accession>A0AAE1A9F8</accession>
<dbReference type="GO" id="GO:0005737">
    <property type="term" value="C:cytoplasm"/>
    <property type="evidence" value="ECO:0007669"/>
    <property type="project" value="UniProtKB-SubCell"/>
</dbReference>
<comment type="subcellular location">
    <subcellularLocation>
        <location evidence="1">Cytoplasm</location>
    </subcellularLocation>
</comment>
<keyword evidence="5" id="KW-1185">Reference proteome</keyword>
<dbReference type="Pfam" id="PF15780">
    <property type="entry name" value="ASH"/>
    <property type="match status" value="1"/>
</dbReference>
<feature type="domain" description="Abnormal spindle-like microcephaly-associated protein ASH" evidence="3">
    <location>
        <begin position="22"/>
        <end position="73"/>
    </location>
</feature>
<evidence type="ECO:0000259" key="3">
    <source>
        <dbReference type="Pfam" id="PF15780"/>
    </source>
</evidence>
<comment type="caution">
    <text evidence="4">The sequence shown here is derived from an EMBL/GenBank/DDBJ whole genome shotgun (WGS) entry which is preliminary data.</text>
</comment>
<evidence type="ECO:0000256" key="2">
    <source>
        <dbReference type="ARBA" id="ARBA00022490"/>
    </source>
</evidence>
<evidence type="ECO:0000256" key="1">
    <source>
        <dbReference type="ARBA" id="ARBA00004496"/>
    </source>
</evidence>
<reference evidence="4" key="1">
    <citation type="journal article" date="2023" name="G3 (Bethesda)">
        <title>A reference genome for the long-term kleptoplast-retaining sea slug Elysia crispata morphotype clarki.</title>
        <authorList>
            <person name="Eastman K.E."/>
            <person name="Pendleton A.L."/>
            <person name="Shaikh M.A."/>
            <person name="Suttiyut T."/>
            <person name="Ogas R."/>
            <person name="Tomko P."/>
            <person name="Gavelis G."/>
            <person name="Widhalm J.R."/>
            <person name="Wisecaver J.H."/>
        </authorList>
    </citation>
    <scope>NUCLEOTIDE SEQUENCE</scope>
    <source>
        <strain evidence="4">ECLA1</strain>
    </source>
</reference>
<dbReference type="InterPro" id="IPR031549">
    <property type="entry name" value="ASH"/>
</dbReference>
<protein>
    <recommendedName>
        <fullName evidence="3">Abnormal spindle-like microcephaly-associated protein ASH domain-containing protein</fullName>
    </recommendedName>
</protein>
<dbReference type="EMBL" id="JAWDGP010002497">
    <property type="protein sequence ID" value="KAK3782577.1"/>
    <property type="molecule type" value="Genomic_DNA"/>
</dbReference>
<proteinExistence type="predicted"/>
<organism evidence="4 5">
    <name type="scientific">Elysia crispata</name>
    <name type="common">lettuce slug</name>
    <dbReference type="NCBI Taxonomy" id="231223"/>
    <lineage>
        <taxon>Eukaryota</taxon>
        <taxon>Metazoa</taxon>
        <taxon>Spiralia</taxon>
        <taxon>Lophotrochozoa</taxon>
        <taxon>Mollusca</taxon>
        <taxon>Gastropoda</taxon>
        <taxon>Heterobranchia</taxon>
        <taxon>Euthyneura</taxon>
        <taxon>Panpulmonata</taxon>
        <taxon>Sacoglossa</taxon>
        <taxon>Placobranchoidea</taxon>
        <taxon>Plakobranchidae</taxon>
        <taxon>Elysia</taxon>
    </lineage>
</organism>
<keyword evidence="2" id="KW-0963">Cytoplasm</keyword>
<name>A0AAE1A9F8_9GAST</name>